<keyword evidence="6 9" id="KW-0812">Transmembrane</keyword>
<dbReference type="Proteomes" id="UP000290637">
    <property type="component" value="Chromosome"/>
</dbReference>
<keyword evidence="8 9" id="KW-0472">Membrane</keyword>
<dbReference type="GO" id="GO:0009306">
    <property type="term" value="P:protein secretion"/>
    <property type="evidence" value="ECO:0007669"/>
    <property type="project" value="InterPro"/>
</dbReference>
<feature type="transmembrane region" description="Helical" evidence="9">
    <location>
        <begin position="244"/>
        <end position="263"/>
    </location>
</feature>
<evidence type="ECO:0000256" key="2">
    <source>
        <dbReference type="ARBA" id="ARBA00008835"/>
    </source>
</evidence>
<accession>A0A4P6KT85</accession>
<dbReference type="InterPro" id="IPR042193">
    <property type="entry name" value="FHIPEP_3"/>
</dbReference>
<dbReference type="InterPro" id="IPR042194">
    <property type="entry name" value="FHIPEP_1"/>
</dbReference>
<evidence type="ECO:0000256" key="7">
    <source>
        <dbReference type="ARBA" id="ARBA00022989"/>
    </source>
</evidence>
<gene>
    <name evidence="10" type="ORF">EWM63_02180</name>
</gene>
<evidence type="ECO:0000256" key="8">
    <source>
        <dbReference type="ARBA" id="ARBA00023136"/>
    </source>
</evidence>
<evidence type="ECO:0000256" key="9">
    <source>
        <dbReference type="SAM" id="Phobius"/>
    </source>
</evidence>
<keyword evidence="3" id="KW-0813">Transport</keyword>
<reference evidence="10 11" key="1">
    <citation type="submission" date="2019-02" db="EMBL/GenBank/DDBJ databases">
        <title>Draft Genome Sequences of Six Type Strains of the Genus Massilia.</title>
        <authorList>
            <person name="Miess H."/>
            <person name="Frediansyhah A."/>
            <person name="Gross H."/>
        </authorList>
    </citation>
    <scope>NUCLEOTIDE SEQUENCE [LARGE SCALE GENOMIC DNA]</scope>
    <source>
        <strain evidence="10 11">DSM 17473</strain>
    </source>
</reference>
<feature type="transmembrane region" description="Helical" evidence="9">
    <location>
        <begin position="21"/>
        <end position="39"/>
    </location>
</feature>
<dbReference type="InterPro" id="IPR001712">
    <property type="entry name" value="T3SS_FHIPEP"/>
</dbReference>
<evidence type="ECO:0000313" key="11">
    <source>
        <dbReference type="Proteomes" id="UP000290637"/>
    </source>
</evidence>
<keyword evidence="7 9" id="KW-1133">Transmembrane helix</keyword>
<feature type="transmembrane region" description="Helical" evidence="9">
    <location>
        <begin position="203"/>
        <end position="224"/>
    </location>
</feature>
<feature type="transmembrane region" description="Helical" evidence="9">
    <location>
        <begin position="70"/>
        <end position="91"/>
    </location>
</feature>
<evidence type="ECO:0000256" key="6">
    <source>
        <dbReference type="ARBA" id="ARBA00022692"/>
    </source>
</evidence>
<comment type="subcellular location">
    <subcellularLocation>
        <location evidence="1">Cell inner membrane</location>
        <topology evidence="1">Multi-pass membrane protein</topology>
    </subcellularLocation>
</comment>
<proteinExistence type="inferred from homology"/>
<feature type="transmembrane region" description="Helical" evidence="9">
    <location>
        <begin position="45"/>
        <end position="63"/>
    </location>
</feature>
<dbReference type="PANTHER" id="PTHR30161:SF2">
    <property type="entry name" value="INVASION PROTEIN INVA"/>
    <property type="match status" value="1"/>
</dbReference>
<dbReference type="GO" id="GO:0005886">
    <property type="term" value="C:plasma membrane"/>
    <property type="evidence" value="ECO:0007669"/>
    <property type="project" value="UniProtKB-SubCell"/>
</dbReference>
<dbReference type="EMBL" id="CP035913">
    <property type="protein sequence ID" value="QBE61946.1"/>
    <property type="molecule type" value="Genomic_DNA"/>
</dbReference>
<comment type="similarity">
    <text evidence="2">Belongs to the FHIPEP (flagella/HR/invasion proteins export pore) family.</text>
</comment>
<dbReference type="PIRSF" id="PIRSF005419">
    <property type="entry name" value="FlhA"/>
    <property type="match status" value="1"/>
</dbReference>
<dbReference type="Gene3D" id="1.10.8.540">
    <property type="entry name" value="FHIPEP family, domain 3"/>
    <property type="match status" value="1"/>
</dbReference>
<evidence type="ECO:0000256" key="5">
    <source>
        <dbReference type="ARBA" id="ARBA00022519"/>
    </source>
</evidence>
<evidence type="ECO:0000313" key="10">
    <source>
        <dbReference type="EMBL" id="QBE61946.1"/>
    </source>
</evidence>
<keyword evidence="11" id="KW-1185">Reference proteome</keyword>
<dbReference type="Gene3D" id="3.40.30.60">
    <property type="entry name" value="FHIPEP family, domain 1"/>
    <property type="match status" value="1"/>
</dbReference>
<evidence type="ECO:0000256" key="4">
    <source>
        <dbReference type="ARBA" id="ARBA00022475"/>
    </source>
</evidence>
<dbReference type="AlphaFoldDB" id="A0A4P6KT85"/>
<dbReference type="RefSeq" id="WP_130185083.1">
    <property type="nucleotide sequence ID" value="NZ_CP035913.1"/>
</dbReference>
<sequence>MNGVSRKLNRFGEGVGRHSDLALVGLSIVVIALMVLPIPFLLLDIMVALNIALSIAMLLYSIYMASPVAFSTFPSVLLITTLLRIALNVATTRQILLNANAGEIIASFGRLVVGGSLIVGLVVFTIITIIQFIVIAKGAERVAEVIARFTLDAIPGKQMSIDSDLRSGLISEQIARQRRAEVEQESLFFGSMDGAMKFVKGDAIAGIIAVLVNLIGGIAIGVMIKGHDIGTAAELYSVLTIGEGLAAQIPALFISMAAGLIVTRTSSSQAGSLAGSITTQVLSQPRALMLTGAVVALFALVPGFPALTFLALGGTISALGAMLTLRRRRAVEGAGTGIVSMAREGSGELHPIVDESVPPVFSALLFEIPRAVLPLLSREELDTALTRLRRDLSLNLGLPFPGVRIRIDETLPALRYNISVLEVRAVGGTLCADAVLAFASRERLASLGVAPIDAPPVFLGAGAHWVAAQGAKLLRQHGVATWSASRLLVAHLETVVTLHAHRLLGMQDAQSLVTACAREYPDLVREAIKVVPLPRLTRMLRSLCAEGVSLRNMRDILQVALENGAAEKNDEIIVERIRAALGRSISSRYIRESGDAMHGKQDKGGASLDAYLMDPGAEERIRASLTMSGNGLVAALAPPEARALVDSVRRAVQQQRQGGQREPLPLVVAADIRRPLRKLIELELPWLPVLSFAEVDAGVDITPLSMIHA</sequence>
<dbReference type="Pfam" id="PF00771">
    <property type="entry name" value="FHIPEP"/>
    <property type="match status" value="1"/>
</dbReference>
<name>A0A4P6KT85_9BURK</name>
<feature type="transmembrane region" description="Helical" evidence="9">
    <location>
        <begin position="111"/>
        <end position="136"/>
    </location>
</feature>
<keyword evidence="4" id="KW-1003">Cell membrane</keyword>
<dbReference type="InterPro" id="IPR042196">
    <property type="entry name" value="FHIPEP_4"/>
</dbReference>
<protein>
    <submittedName>
        <fullName evidence="10">EscV/YscV/HrcV family type III secretion system export apparatus protein</fullName>
    </submittedName>
</protein>
<dbReference type="PANTHER" id="PTHR30161">
    <property type="entry name" value="FLAGELLAR EXPORT PROTEIN, MEMBRANE FLHA SUBUNIT-RELATED"/>
    <property type="match status" value="1"/>
</dbReference>
<dbReference type="OrthoDB" id="9759185at2"/>
<evidence type="ECO:0000256" key="3">
    <source>
        <dbReference type="ARBA" id="ARBA00022448"/>
    </source>
</evidence>
<dbReference type="PRINTS" id="PR00949">
    <property type="entry name" value="TYPE3IMAPROT"/>
</dbReference>
<keyword evidence="5" id="KW-0997">Cell inner membrane</keyword>
<organism evidence="10 11">
    <name type="scientific">Pseudoduganella lutea</name>
    <dbReference type="NCBI Taxonomy" id="321985"/>
    <lineage>
        <taxon>Bacteria</taxon>
        <taxon>Pseudomonadati</taxon>
        <taxon>Pseudomonadota</taxon>
        <taxon>Betaproteobacteria</taxon>
        <taxon>Burkholderiales</taxon>
        <taxon>Oxalobacteraceae</taxon>
        <taxon>Telluria group</taxon>
        <taxon>Pseudoduganella</taxon>
    </lineage>
</organism>
<evidence type="ECO:0000256" key="1">
    <source>
        <dbReference type="ARBA" id="ARBA00004429"/>
    </source>
</evidence>
<dbReference type="Gene3D" id="3.40.50.12790">
    <property type="entry name" value="FHIPEP family, domain 4"/>
    <property type="match status" value="1"/>
</dbReference>
<dbReference type="KEGG" id="plue:EWM63_02180"/>